<evidence type="ECO:0000313" key="3">
    <source>
        <dbReference type="EMBL" id="RJQ82471.1"/>
    </source>
</evidence>
<accession>A0A419HZ29</accession>
<dbReference type="OrthoDB" id="9778880at2"/>
<dbReference type="RefSeq" id="WP_120025210.1">
    <property type="nucleotide sequence ID" value="NZ_QZFV01000101.1"/>
</dbReference>
<sequence>MTAQTEPLELWAMLATPFDEDSGRVDHDSLARYARAMADRGCHGLVALGIIAEPQTLSIPEQQQVLATVTASTDLPVYASALALDVDTRRRVVPELVSCTDRAPAGLMVPVDTPDPAELRRRVIDVHRQAGDLPIVVQDYPAWSGVAIGVDALADALDGLDFVAAVKCEAPPTFARIRRLRQRLPSARCISGLGGLSLVDDLEQGATVAACGVTRPEVVGAALDHYAAGRPELARRMINAIASSIGFEVQQGTSIAVRKEGLRRQGLFAHAAVRAPTRPYDVWLDPLLQAHERLVASELALVALPTSVGASVL</sequence>
<keyword evidence="4" id="KW-1185">Reference proteome</keyword>
<proteinExistence type="inferred from homology"/>
<keyword evidence="2" id="KW-0456">Lyase</keyword>
<comment type="similarity">
    <text evidence="1">Belongs to the DapA family.</text>
</comment>
<dbReference type="GO" id="GO:0005829">
    <property type="term" value="C:cytosol"/>
    <property type="evidence" value="ECO:0007669"/>
    <property type="project" value="TreeGrafter"/>
</dbReference>
<dbReference type="Gene3D" id="3.20.20.70">
    <property type="entry name" value="Aldolase class I"/>
    <property type="match status" value="1"/>
</dbReference>
<dbReference type="Pfam" id="PF00701">
    <property type="entry name" value="DHDPS"/>
    <property type="match status" value="1"/>
</dbReference>
<dbReference type="SMART" id="SM01130">
    <property type="entry name" value="DHDPS"/>
    <property type="match status" value="1"/>
</dbReference>
<dbReference type="GO" id="GO:0008840">
    <property type="term" value="F:4-hydroxy-tetrahydrodipicolinate synthase activity"/>
    <property type="evidence" value="ECO:0007669"/>
    <property type="project" value="TreeGrafter"/>
</dbReference>
<organism evidence="3 4">
    <name type="scientific">Amycolatopsis panacis</name>
    <dbReference type="NCBI Taxonomy" id="2340917"/>
    <lineage>
        <taxon>Bacteria</taxon>
        <taxon>Bacillati</taxon>
        <taxon>Actinomycetota</taxon>
        <taxon>Actinomycetes</taxon>
        <taxon>Pseudonocardiales</taxon>
        <taxon>Pseudonocardiaceae</taxon>
        <taxon>Amycolatopsis</taxon>
    </lineage>
</organism>
<protein>
    <submittedName>
        <fullName evidence="3">Dihydrodipicolinate synthase family protein</fullName>
    </submittedName>
</protein>
<dbReference type="AlphaFoldDB" id="A0A419HZ29"/>
<dbReference type="PANTHER" id="PTHR12128">
    <property type="entry name" value="DIHYDRODIPICOLINATE SYNTHASE"/>
    <property type="match status" value="1"/>
</dbReference>
<name>A0A419HZ29_9PSEU</name>
<evidence type="ECO:0000256" key="1">
    <source>
        <dbReference type="ARBA" id="ARBA00007592"/>
    </source>
</evidence>
<reference evidence="3 4" key="1">
    <citation type="submission" date="2018-09" db="EMBL/GenBank/DDBJ databases">
        <title>YIM PH 21725 draft genome.</title>
        <authorList>
            <person name="Miao C."/>
        </authorList>
    </citation>
    <scope>NUCLEOTIDE SEQUENCE [LARGE SCALE GENOMIC DNA]</scope>
    <source>
        <strain evidence="4">YIM PH21725</strain>
    </source>
</reference>
<gene>
    <name evidence="3" type="ORF">D5S19_21730</name>
</gene>
<dbReference type="Proteomes" id="UP000285112">
    <property type="component" value="Unassembled WGS sequence"/>
</dbReference>
<dbReference type="InterPro" id="IPR013785">
    <property type="entry name" value="Aldolase_TIM"/>
</dbReference>
<dbReference type="InterPro" id="IPR002220">
    <property type="entry name" value="DapA-like"/>
</dbReference>
<dbReference type="SUPFAM" id="SSF51569">
    <property type="entry name" value="Aldolase"/>
    <property type="match status" value="1"/>
</dbReference>
<dbReference type="CDD" id="cd00408">
    <property type="entry name" value="DHDPS-like"/>
    <property type="match status" value="1"/>
</dbReference>
<evidence type="ECO:0000256" key="2">
    <source>
        <dbReference type="ARBA" id="ARBA00023239"/>
    </source>
</evidence>
<dbReference type="PANTHER" id="PTHR12128:SF66">
    <property type="entry name" value="4-HYDROXY-2-OXOGLUTARATE ALDOLASE, MITOCHONDRIAL"/>
    <property type="match status" value="1"/>
</dbReference>
<dbReference type="EMBL" id="QZFV01000101">
    <property type="protein sequence ID" value="RJQ82471.1"/>
    <property type="molecule type" value="Genomic_DNA"/>
</dbReference>
<evidence type="ECO:0000313" key="4">
    <source>
        <dbReference type="Proteomes" id="UP000285112"/>
    </source>
</evidence>
<comment type="caution">
    <text evidence="3">The sequence shown here is derived from an EMBL/GenBank/DDBJ whole genome shotgun (WGS) entry which is preliminary data.</text>
</comment>